<gene>
    <name evidence="2" type="ORF">Q3982_05340</name>
</gene>
<evidence type="ECO:0000313" key="3">
    <source>
        <dbReference type="Proteomes" id="UP001168575"/>
    </source>
</evidence>
<comment type="caution">
    <text evidence="2">The sequence shown here is derived from an EMBL/GenBank/DDBJ whole genome shotgun (WGS) entry which is preliminary data.</text>
</comment>
<evidence type="ECO:0000256" key="1">
    <source>
        <dbReference type="SAM" id="MobiDB-lite"/>
    </source>
</evidence>
<protein>
    <submittedName>
        <fullName evidence="2">Uncharacterized protein</fullName>
    </submittedName>
</protein>
<proteinExistence type="predicted"/>
<keyword evidence="3" id="KW-1185">Reference proteome</keyword>
<sequence>GPGGSRGLQSRCGTMQNVPGVFDSHAFPPFFKFLPLEAKIMPCNKTPDSPFPDGKVRLTKLTEKGG</sequence>
<feature type="compositionally biased region" description="Basic and acidic residues" evidence="1">
    <location>
        <begin position="54"/>
        <end position="66"/>
    </location>
</feature>
<dbReference type="EMBL" id="JAUMVS010000088">
    <property type="protein sequence ID" value="MDO4842082.1"/>
    <property type="molecule type" value="Genomic_DNA"/>
</dbReference>
<evidence type="ECO:0000313" key="2">
    <source>
        <dbReference type="EMBL" id="MDO4842082.1"/>
    </source>
</evidence>
<accession>A0AA43UB68</accession>
<organism evidence="2 3">
    <name type="scientific">Phoenicibacter congonensis</name>
    <dbReference type="NCBI Taxonomy" id="1944646"/>
    <lineage>
        <taxon>Bacteria</taxon>
        <taxon>Bacillati</taxon>
        <taxon>Actinomycetota</taxon>
        <taxon>Coriobacteriia</taxon>
        <taxon>Eggerthellales</taxon>
        <taxon>Eggerthellaceae</taxon>
        <taxon>Phoenicibacter</taxon>
    </lineage>
</organism>
<dbReference type="Proteomes" id="UP001168575">
    <property type="component" value="Unassembled WGS sequence"/>
</dbReference>
<name>A0AA43UB68_9ACTN</name>
<feature type="non-terminal residue" evidence="2">
    <location>
        <position position="1"/>
    </location>
</feature>
<dbReference type="AlphaFoldDB" id="A0AA43UB68"/>
<reference evidence="2" key="1">
    <citation type="submission" date="2023-07" db="EMBL/GenBank/DDBJ databases">
        <title>Between Cages and Wild: Unraveling the Impact of Captivity on Animal Microbiomes and Antimicrobial Resistance.</title>
        <authorList>
            <person name="Schmartz G.P."/>
            <person name="Rehner J."/>
            <person name="Schuff M.J."/>
            <person name="Becker S.L."/>
            <person name="Kravczyk M."/>
            <person name="Gurevich A."/>
            <person name="Francke R."/>
            <person name="Mueller R."/>
            <person name="Keller V."/>
            <person name="Keller A."/>
        </authorList>
    </citation>
    <scope>NUCLEOTIDE SEQUENCE</scope>
    <source>
        <strain evidence="2">S12M_St_49</strain>
    </source>
</reference>
<feature type="region of interest" description="Disordered" evidence="1">
    <location>
        <begin position="47"/>
        <end position="66"/>
    </location>
</feature>